<feature type="transmembrane region" description="Helical" evidence="1">
    <location>
        <begin position="247"/>
        <end position="264"/>
    </location>
</feature>
<feature type="transmembrane region" description="Helical" evidence="1">
    <location>
        <begin position="87"/>
        <end position="106"/>
    </location>
</feature>
<feature type="transmembrane region" description="Helical" evidence="1">
    <location>
        <begin position="176"/>
        <end position="195"/>
    </location>
</feature>
<keyword evidence="3" id="KW-0012">Acyltransferase</keyword>
<dbReference type="EMBL" id="BTTX01000001">
    <property type="protein sequence ID" value="GMU04623.1"/>
    <property type="molecule type" value="Genomic_DNA"/>
</dbReference>
<dbReference type="PANTHER" id="PTHR23028:SF53">
    <property type="entry name" value="ACYL_TRANSF_3 DOMAIN-CONTAINING PROTEIN"/>
    <property type="match status" value="1"/>
</dbReference>
<dbReference type="InterPro" id="IPR002656">
    <property type="entry name" value="Acyl_transf_3_dom"/>
</dbReference>
<comment type="caution">
    <text evidence="3">The sequence shown here is derived from an EMBL/GenBank/DDBJ whole genome shotgun (WGS) entry which is preliminary data.</text>
</comment>
<reference evidence="3 4" key="1">
    <citation type="journal article" date="2024" name="Arch. Microbiol.">
        <title>Corallococcus caeni sp. nov., a novel myxobacterium isolated from activated sludge.</title>
        <authorList>
            <person name="Tomita S."/>
            <person name="Nakai R."/>
            <person name="Kuroda K."/>
            <person name="Kurashita H."/>
            <person name="Hatamoto M."/>
            <person name="Yamaguchi T."/>
            <person name="Narihiro T."/>
        </authorList>
    </citation>
    <scope>NUCLEOTIDE SEQUENCE [LARGE SCALE GENOMIC DNA]</scope>
    <source>
        <strain evidence="3 4">NO1</strain>
    </source>
</reference>
<dbReference type="RefSeq" id="WP_338274709.1">
    <property type="nucleotide sequence ID" value="NZ_BTTX01000001.1"/>
</dbReference>
<dbReference type="GO" id="GO:0016746">
    <property type="term" value="F:acyltransferase activity"/>
    <property type="evidence" value="ECO:0007669"/>
    <property type="project" value="UniProtKB-KW"/>
</dbReference>
<keyword evidence="4" id="KW-1185">Reference proteome</keyword>
<keyword evidence="1" id="KW-0472">Membrane</keyword>
<protein>
    <submittedName>
        <fullName evidence="3">Acyltransferase</fullName>
    </submittedName>
</protein>
<proteinExistence type="predicted"/>
<feature type="transmembrane region" description="Helical" evidence="1">
    <location>
        <begin position="270"/>
        <end position="290"/>
    </location>
</feature>
<dbReference type="Pfam" id="PF01757">
    <property type="entry name" value="Acyl_transf_3"/>
    <property type="match status" value="1"/>
</dbReference>
<gene>
    <name evidence="3" type="ORF">ASNO1_08750</name>
</gene>
<evidence type="ECO:0000256" key="1">
    <source>
        <dbReference type="SAM" id="Phobius"/>
    </source>
</evidence>
<keyword evidence="1" id="KW-0812">Transmembrane</keyword>
<sequence>MASAPRPSLPALTGLRFFAALHVVAFHVTPREGRPGWLGAFLDNGPASVTLFFILSGFVLAQAYLGSASPGPVSRRAFWMARLARIYPVYLLGLVLEAPPFFLAVLRQEGGWTLPALQRLLGVGAAVTSLTQAWIPAAACAWNCPGWSLSAEAFFYLLFPVLAGPLVRLGAKGLGWAAVCLIASSALLYGLWFAGAGGWAGEAAHPETWLRVGEYSPLLKLPQFLLGVVLGRAFVLRRPEPSPGTSGGGLVAAGTALGLLWVSWPGQTWAFRDVVLTAVFAWLIWTLACGHGRLATFLARAPVVRLGEASYALYILHVPLAFHARTVERWSGAALEQRAPWGYSALAITSFVLVALAVHAWLEEPARRWLRNRWTRPRPAPLPVVSGLL</sequence>
<feature type="transmembrane region" description="Helical" evidence="1">
    <location>
        <begin position="302"/>
        <end position="322"/>
    </location>
</feature>
<evidence type="ECO:0000313" key="4">
    <source>
        <dbReference type="Proteomes" id="UP001342631"/>
    </source>
</evidence>
<keyword evidence="3" id="KW-0808">Transferase</keyword>
<feature type="domain" description="Acyltransferase 3" evidence="2">
    <location>
        <begin position="11"/>
        <end position="356"/>
    </location>
</feature>
<name>A0ABQ6QKW1_9BACT</name>
<dbReference type="InterPro" id="IPR050879">
    <property type="entry name" value="Acyltransferase_3"/>
</dbReference>
<accession>A0ABQ6QKW1</accession>
<dbReference type="PANTHER" id="PTHR23028">
    <property type="entry name" value="ACETYLTRANSFERASE"/>
    <property type="match status" value="1"/>
</dbReference>
<evidence type="ECO:0000313" key="3">
    <source>
        <dbReference type="EMBL" id="GMU04623.1"/>
    </source>
</evidence>
<keyword evidence="1" id="KW-1133">Transmembrane helix</keyword>
<feature type="transmembrane region" description="Helical" evidence="1">
    <location>
        <begin position="342"/>
        <end position="362"/>
    </location>
</feature>
<feature type="transmembrane region" description="Helical" evidence="1">
    <location>
        <begin position="153"/>
        <end position="169"/>
    </location>
</feature>
<organism evidence="3 4">
    <name type="scientific">Corallococcus caeni</name>
    <dbReference type="NCBI Taxonomy" id="3082388"/>
    <lineage>
        <taxon>Bacteria</taxon>
        <taxon>Pseudomonadati</taxon>
        <taxon>Myxococcota</taxon>
        <taxon>Myxococcia</taxon>
        <taxon>Myxococcales</taxon>
        <taxon>Cystobacterineae</taxon>
        <taxon>Myxococcaceae</taxon>
        <taxon>Corallococcus</taxon>
    </lineage>
</organism>
<feature type="transmembrane region" description="Helical" evidence="1">
    <location>
        <begin position="49"/>
        <end position="66"/>
    </location>
</feature>
<evidence type="ECO:0000259" key="2">
    <source>
        <dbReference type="Pfam" id="PF01757"/>
    </source>
</evidence>
<dbReference type="Proteomes" id="UP001342631">
    <property type="component" value="Unassembled WGS sequence"/>
</dbReference>